<dbReference type="InterPro" id="IPR028082">
    <property type="entry name" value="Peripla_BP_I"/>
</dbReference>
<keyword evidence="6" id="KW-1185">Reference proteome</keyword>
<feature type="compositionally biased region" description="Polar residues" evidence="3">
    <location>
        <begin position="1"/>
        <end position="12"/>
    </location>
</feature>
<evidence type="ECO:0000259" key="4">
    <source>
        <dbReference type="Pfam" id="PF13458"/>
    </source>
</evidence>
<dbReference type="PANTHER" id="PTHR30483">
    <property type="entry name" value="LEUCINE-SPECIFIC-BINDING PROTEIN"/>
    <property type="match status" value="1"/>
</dbReference>
<sequence>MKTSRYPSTDSCGSPLGQSAARPARRRFGATMVALAAGVLLAGGSAPSWAEDVVRVGVIGEFSGVFSIYGQQSRRAIELFQKEHGDKAGNIRVEVLYRDTTGLNPEVSRRAAQELVTREHVQFLAGFGLTPNALAVAPVATQTKTPMVVMNAAATVFVPTRSPYIVRFSLSQQQVAEPLAQWAAKQGIKSVYIIVPDYAPGIDVEKYFSGAFTAAGGKVVGSVKTPLGGVEYAPYLQRAAAAEPDAIFFMSPSGDQGLQFLKAFRARGMDKDIKLLSTGELTDEVVLDSLGDDAIGLITSMHYSAAHDSDENRKYVAAWKAAYGENERPNWYATGAWDGMAAIYHTVEKLGGKIDGDKAVAELKGYKAQSPRGPISIDEGRDIVQNMYIRRVEKVDGRLANIEFETIPNVGTRQE</sequence>
<dbReference type="PROSITE" id="PS51318">
    <property type="entry name" value="TAT"/>
    <property type="match status" value="1"/>
</dbReference>
<comment type="similarity">
    <text evidence="1">Belongs to the leucine-binding protein family.</text>
</comment>
<dbReference type="InterPro" id="IPR006311">
    <property type="entry name" value="TAT_signal"/>
</dbReference>
<dbReference type="SUPFAM" id="SSF53822">
    <property type="entry name" value="Periplasmic binding protein-like I"/>
    <property type="match status" value="1"/>
</dbReference>
<dbReference type="EMBL" id="QEKO01000001">
    <property type="protein sequence ID" value="PVY68359.1"/>
    <property type="molecule type" value="Genomic_DNA"/>
</dbReference>
<dbReference type="Pfam" id="PF13458">
    <property type="entry name" value="Peripla_BP_6"/>
    <property type="match status" value="1"/>
</dbReference>
<reference evidence="5 6" key="1">
    <citation type="submission" date="2018-04" db="EMBL/GenBank/DDBJ databases">
        <title>Genomic Encyclopedia of Type Strains, Phase IV (KMG-IV): sequencing the most valuable type-strain genomes for metagenomic binning, comparative biology and taxonomic classification.</title>
        <authorList>
            <person name="Goeker M."/>
        </authorList>
    </citation>
    <scope>NUCLEOTIDE SEQUENCE [LARGE SCALE GENOMIC DNA]</scope>
    <source>
        <strain evidence="5 6">DSM 10065</strain>
    </source>
</reference>
<dbReference type="Gene3D" id="3.40.50.2300">
    <property type="match status" value="2"/>
</dbReference>
<dbReference type="InterPro" id="IPR051010">
    <property type="entry name" value="BCAA_transport"/>
</dbReference>
<evidence type="ECO:0000256" key="1">
    <source>
        <dbReference type="ARBA" id="ARBA00010062"/>
    </source>
</evidence>
<dbReference type="OrthoDB" id="8887944at2"/>
<comment type="caution">
    <text evidence="5">The sequence shown here is derived from an EMBL/GenBank/DDBJ whole genome shotgun (WGS) entry which is preliminary data.</text>
</comment>
<keyword evidence="2" id="KW-0732">Signal</keyword>
<evidence type="ECO:0000313" key="6">
    <source>
        <dbReference type="Proteomes" id="UP000246145"/>
    </source>
</evidence>
<dbReference type="PANTHER" id="PTHR30483:SF6">
    <property type="entry name" value="PERIPLASMIC BINDING PROTEIN OF ABC TRANSPORTER FOR NATURAL AMINO ACIDS"/>
    <property type="match status" value="1"/>
</dbReference>
<dbReference type="InterPro" id="IPR028081">
    <property type="entry name" value="Leu-bd"/>
</dbReference>
<feature type="region of interest" description="Disordered" evidence="3">
    <location>
        <begin position="1"/>
        <end position="20"/>
    </location>
</feature>
<gene>
    <name evidence="5" type="ORF">C7440_0755</name>
</gene>
<proteinExistence type="inferred from homology"/>
<protein>
    <submittedName>
        <fullName evidence="5">Branched-chain amino acid transport system substrate-binding protein</fullName>
    </submittedName>
</protein>
<organism evidence="5 6">
    <name type="scientific">Pusillimonas noertemannii</name>
    <dbReference type="NCBI Taxonomy" id="305977"/>
    <lineage>
        <taxon>Bacteria</taxon>
        <taxon>Pseudomonadati</taxon>
        <taxon>Pseudomonadota</taxon>
        <taxon>Betaproteobacteria</taxon>
        <taxon>Burkholderiales</taxon>
        <taxon>Alcaligenaceae</taxon>
        <taxon>Pusillimonas</taxon>
    </lineage>
</organism>
<name>A0A2U1CR61_9BURK</name>
<dbReference type="RefSeq" id="WP_116517522.1">
    <property type="nucleotide sequence ID" value="NZ_JACCEX010000001.1"/>
</dbReference>
<evidence type="ECO:0000313" key="5">
    <source>
        <dbReference type="EMBL" id="PVY68359.1"/>
    </source>
</evidence>
<dbReference type="STRING" id="1231391.GCA_000308195_01978"/>
<feature type="domain" description="Leucine-binding protein" evidence="4">
    <location>
        <begin position="54"/>
        <end position="393"/>
    </location>
</feature>
<accession>A0A2U1CR61</accession>
<evidence type="ECO:0000256" key="2">
    <source>
        <dbReference type="ARBA" id="ARBA00022729"/>
    </source>
</evidence>
<dbReference type="Proteomes" id="UP000246145">
    <property type="component" value="Unassembled WGS sequence"/>
</dbReference>
<dbReference type="CDD" id="cd20013">
    <property type="entry name" value="PBP1_RPA0985_benzoate-like"/>
    <property type="match status" value="1"/>
</dbReference>
<dbReference type="AlphaFoldDB" id="A0A2U1CR61"/>
<evidence type="ECO:0000256" key="3">
    <source>
        <dbReference type="SAM" id="MobiDB-lite"/>
    </source>
</evidence>